<evidence type="ECO:0000256" key="1">
    <source>
        <dbReference type="SAM" id="Phobius"/>
    </source>
</evidence>
<protein>
    <submittedName>
        <fullName evidence="3">Uncharacterized protein</fullName>
    </submittedName>
</protein>
<dbReference type="AlphaFoldDB" id="A0A915JGK3"/>
<feature type="transmembrane region" description="Helical" evidence="1">
    <location>
        <begin position="101"/>
        <end position="123"/>
    </location>
</feature>
<reference evidence="3" key="1">
    <citation type="submission" date="2022-11" db="UniProtKB">
        <authorList>
            <consortium name="WormBaseParasite"/>
        </authorList>
    </citation>
    <scope>IDENTIFICATION</scope>
</reference>
<accession>A0A915JGK3</accession>
<sequence length="125" mass="14408">MDLEFQIIIFCSIKTVAYAQKSSTVLNEATSFIQSSQDRLLSCLQYHSDQRYISGCFTVKYPATVMEVSLFLSSLMSILLTEFLTNGEFPKLRYTRINLKITIQIMFCFFLLQTLVTHSMIAFET</sequence>
<organism evidence="2 3">
    <name type="scientific">Romanomermis culicivorax</name>
    <name type="common">Nematode worm</name>
    <dbReference type="NCBI Taxonomy" id="13658"/>
    <lineage>
        <taxon>Eukaryota</taxon>
        <taxon>Metazoa</taxon>
        <taxon>Ecdysozoa</taxon>
        <taxon>Nematoda</taxon>
        <taxon>Enoplea</taxon>
        <taxon>Dorylaimia</taxon>
        <taxon>Mermithida</taxon>
        <taxon>Mermithoidea</taxon>
        <taxon>Mermithidae</taxon>
        <taxon>Romanomermis</taxon>
    </lineage>
</organism>
<dbReference type="Proteomes" id="UP000887565">
    <property type="component" value="Unplaced"/>
</dbReference>
<proteinExistence type="predicted"/>
<keyword evidence="1" id="KW-0472">Membrane</keyword>
<evidence type="ECO:0000313" key="2">
    <source>
        <dbReference type="Proteomes" id="UP000887565"/>
    </source>
</evidence>
<keyword evidence="2" id="KW-1185">Reference proteome</keyword>
<keyword evidence="1" id="KW-1133">Transmembrane helix</keyword>
<keyword evidence="1" id="KW-0812">Transmembrane</keyword>
<evidence type="ECO:0000313" key="3">
    <source>
        <dbReference type="WBParaSite" id="nRc.2.0.1.t25172-RA"/>
    </source>
</evidence>
<name>A0A915JGK3_ROMCU</name>
<dbReference type="WBParaSite" id="nRc.2.0.1.t25172-RA">
    <property type="protein sequence ID" value="nRc.2.0.1.t25172-RA"/>
    <property type="gene ID" value="nRc.2.0.1.g25172"/>
</dbReference>